<name>A0ABP2YVP9_STASI</name>
<proteinExistence type="predicted"/>
<gene>
    <name evidence="1" type="ORF">SSIM_04905</name>
</gene>
<dbReference type="RefSeq" id="WP_023015297.1">
    <property type="nucleotide sequence ID" value="NZ_AXDY01000003.1"/>
</dbReference>
<evidence type="ECO:0000313" key="1">
    <source>
        <dbReference type="EMBL" id="ERS94159.1"/>
    </source>
</evidence>
<protein>
    <submittedName>
        <fullName evidence="1">Uncharacterized protein</fullName>
    </submittedName>
</protein>
<comment type="caution">
    <text evidence="1">The sequence shown here is derived from an EMBL/GenBank/DDBJ whole genome shotgun (WGS) entry which is preliminary data.</text>
</comment>
<dbReference type="Proteomes" id="UP000017131">
    <property type="component" value="Unassembled WGS sequence"/>
</dbReference>
<reference evidence="1 2" key="1">
    <citation type="journal article" date="2013" name="Genome Announc.">
        <title>Draft Genome Sequence of Staphylococcus simulans UMC-CNS-990, Isolated from a Case of Chronic Bovine Mastitis.</title>
        <authorList>
            <person name="Calcutt M.J."/>
            <person name="Foecking M.F."/>
            <person name="Hsieh H.Y."/>
            <person name="Perry J."/>
            <person name="Stewart G.C."/>
            <person name="Middleton J.R."/>
        </authorList>
    </citation>
    <scope>NUCLEOTIDE SEQUENCE [LARGE SCALE GENOMIC DNA]</scope>
    <source>
        <strain evidence="1 2">UMC-CNS-990</strain>
    </source>
</reference>
<keyword evidence="2" id="KW-1185">Reference proteome</keyword>
<dbReference type="EMBL" id="AXDY01000003">
    <property type="protein sequence ID" value="ERS94159.1"/>
    <property type="molecule type" value="Genomic_DNA"/>
</dbReference>
<sequence>MEAYENKDMTKDEVLFKNGITTVDVDDGRFLHYNDYFEHKTFYQCPRCKSLNNDVEKDYLDNLPSTIIRICEDCGYQHTTDLMEVNND</sequence>
<evidence type="ECO:0000313" key="2">
    <source>
        <dbReference type="Proteomes" id="UP000017131"/>
    </source>
</evidence>
<accession>A0ABP2YVP9</accession>
<organism evidence="1 2">
    <name type="scientific">Staphylococcus simulans UMC-CNS-990</name>
    <dbReference type="NCBI Taxonomy" id="1405498"/>
    <lineage>
        <taxon>Bacteria</taxon>
        <taxon>Bacillati</taxon>
        <taxon>Bacillota</taxon>
        <taxon>Bacilli</taxon>
        <taxon>Bacillales</taxon>
        <taxon>Staphylococcaceae</taxon>
        <taxon>Staphylococcus</taxon>
    </lineage>
</organism>